<dbReference type="SMART" id="SM00855">
    <property type="entry name" value="PGAM"/>
    <property type="match status" value="1"/>
</dbReference>
<protein>
    <submittedName>
        <fullName evidence="1">Histidine phosphatase family protein</fullName>
    </submittedName>
</protein>
<dbReference type="RefSeq" id="WP_336498139.1">
    <property type="nucleotide sequence ID" value="NZ_JBAWSY010000010.1"/>
</dbReference>
<dbReference type="Pfam" id="PF00300">
    <property type="entry name" value="His_Phos_1"/>
    <property type="match status" value="1"/>
</dbReference>
<evidence type="ECO:0000313" key="1">
    <source>
        <dbReference type="EMBL" id="MEI4770572.1"/>
    </source>
</evidence>
<dbReference type="PANTHER" id="PTHR48100:SF1">
    <property type="entry name" value="HISTIDINE PHOSPHATASE FAMILY PROTEIN-RELATED"/>
    <property type="match status" value="1"/>
</dbReference>
<organism evidence="1 2">
    <name type="scientific">Psychrobacillus mangrovi</name>
    <dbReference type="NCBI Taxonomy" id="3117745"/>
    <lineage>
        <taxon>Bacteria</taxon>
        <taxon>Bacillati</taxon>
        <taxon>Bacillota</taxon>
        <taxon>Bacilli</taxon>
        <taxon>Bacillales</taxon>
        <taxon>Bacillaceae</taxon>
        <taxon>Psychrobacillus</taxon>
    </lineage>
</organism>
<dbReference type="CDD" id="cd07067">
    <property type="entry name" value="HP_PGM_like"/>
    <property type="match status" value="1"/>
</dbReference>
<name>A0ABU8F6C8_9BACI</name>
<dbReference type="InterPro" id="IPR029033">
    <property type="entry name" value="His_PPase_superfam"/>
</dbReference>
<proteinExistence type="predicted"/>
<comment type="caution">
    <text evidence="1">The sequence shown here is derived from an EMBL/GenBank/DDBJ whole genome shotgun (WGS) entry which is preliminary data.</text>
</comment>
<dbReference type="EMBL" id="JBAWSY010000010">
    <property type="protein sequence ID" value="MEI4770572.1"/>
    <property type="molecule type" value="Genomic_DNA"/>
</dbReference>
<evidence type="ECO:0000313" key="2">
    <source>
        <dbReference type="Proteomes" id="UP001364890"/>
    </source>
</evidence>
<sequence length="181" mass="20998">MKKNIFLIRHCQAEGQEADAPLTEKGYNQAIELSSFLNNITVDQIISSPYLRARQSIEPFAKVRELEIQADKRLSERILSANYLPDWLYKLKETFYDMNLKLEGGEASSEAQARIVNVIEEVLVSDIENTIIVTHGNIMSLLLKHYQDDFGFEQWKSLSNPDVFLLQFANDEYTIHRIWKD</sequence>
<dbReference type="InterPro" id="IPR013078">
    <property type="entry name" value="His_Pase_superF_clade-1"/>
</dbReference>
<dbReference type="SUPFAM" id="SSF53254">
    <property type="entry name" value="Phosphoglycerate mutase-like"/>
    <property type="match status" value="1"/>
</dbReference>
<dbReference type="Gene3D" id="3.40.50.1240">
    <property type="entry name" value="Phosphoglycerate mutase-like"/>
    <property type="match status" value="1"/>
</dbReference>
<reference evidence="1 2" key="1">
    <citation type="submission" date="2024-01" db="EMBL/GenBank/DDBJ databases">
        <title>Seven novel Bacillus-like species.</title>
        <authorList>
            <person name="Liu G."/>
        </authorList>
    </citation>
    <scope>NUCLEOTIDE SEQUENCE [LARGE SCALE GENOMIC DNA]</scope>
    <source>
        <strain evidence="1 2">FJAT-51614</strain>
    </source>
</reference>
<dbReference type="PANTHER" id="PTHR48100">
    <property type="entry name" value="BROAD-SPECIFICITY PHOSPHATASE YOR283W-RELATED"/>
    <property type="match status" value="1"/>
</dbReference>
<dbReference type="Proteomes" id="UP001364890">
    <property type="component" value="Unassembled WGS sequence"/>
</dbReference>
<gene>
    <name evidence="1" type="ORF">WAX74_13120</name>
</gene>
<dbReference type="InterPro" id="IPR050275">
    <property type="entry name" value="PGM_Phosphatase"/>
</dbReference>
<accession>A0ABU8F6C8</accession>
<keyword evidence="2" id="KW-1185">Reference proteome</keyword>